<feature type="repeat" description="PPR" evidence="1">
    <location>
        <begin position="405"/>
        <end position="438"/>
    </location>
</feature>
<feature type="transmembrane region" description="Helical" evidence="2">
    <location>
        <begin position="15"/>
        <end position="32"/>
    </location>
</feature>
<comment type="caution">
    <text evidence="4">The sequence shown here is derived from an EMBL/GenBank/DDBJ whole genome shotgun (WGS) entry which is preliminary data.</text>
</comment>
<evidence type="ECO:0000313" key="4">
    <source>
        <dbReference type="EMBL" id="CAK9058754.1"/>
    </source>
</evidence>
<dbReference type="Gene3D" id="1.25.40.10">
    <property type="entry name" value="Tetratricopeptide repeat domain"/>
    <property type="match status" value="5"/>
</dbReference>
<keyword evidence="2" id="KW-0472">Membrane</keyword>
<protein>
    <recommendedName>
        <fullName evidence="6">Pentacotripeptide-repeat region of PRORP domain-containing protein</fullName>
    </recommendedName>
</protein>
<keyword evidence="2" id="KW-1133">Transmembrane helix</keyword>
<evidence type="ECO:0000256" key="1">
    <source>
        <dbReference type="PROSITE-ProRule" id="PRU00708"/>
    </source>
</evidence>
<feature type="repeat" description="PPR" evidence="1">
    <location>
        <begin position="647"/>
        <end position="681"/>
    </location>
</feature>
<dbReference type="EMBL" id="CAXAMN010021350">
    <property type="protein sequence ID" value="CAK9058237.1"/>
    <property type="molecule type" value="Genomic_DNA"/>
</dbReference>
<proteinExistence type="predicted"/>
<dbReference type="Pfam" id="PF13041">
    <property type="entry name" value="PPR_2"/>
    <property type="match status" value="4"/>
</dbReference>
<evidence type="ECO:0000256" key="2">
    <source>
        <dbReference type="SAM" id="Phobius"/>
    </source>
</evidence>
<evidence type="ECO:0000313" key="3">
    <source>
        <dbReference type="EMBL" id="CAK9058237.1"/>
    </source>
</evidence>
<evidence type="ECO:0000313" key="5">
    <source>
        <dbReference type="Proteomes" id="UP001642484"/>
    </source>
</evidence>
<sequence>MVYATRLIWALWEEVSVELVLLLCFCIGFFLLRIHQQKKVFSGGMKGTRRMQPDLAEGSRCCLKRKQLERVQQLLSKGKGDEALELLRAGVPSSFALPGSCLVALFDVLLAVEEVDGADGRLDVAGQLLQLPAGALDGRSILALAHHAAALGNPNAVCQVHRVAVARSMPPSVCEALLKAYATCGVTTAPEAFESLLLTWTPSHSTLHSAIALCTPQSIRLAECLASYARQRHGVTLPISAALLKVYSQAKLWDRACSIYEELNNAGVLPDTATYGALIKAAVEAGRHPLAQHLFQESKNPDAMNVMSMIRAAGRAKEVSKALEMLSQLQQTTTLDATIYNCALEACVTGGDRSSAEKLLKQMSDLGCVDVISYNTYIKLLLQAHLHDEVQLILQEMRGHRMAPNVVTYNSIIKEAASRDMEAAWELVEEMQRQGLCPDAYTASILGAGLRQKPSQAGLDRVLALTRQLDPDDVLVNCLLDVCIRLKDKKRLREVLAWRSKSTAPLTHASTMLMRAHGHAQQMDEAWAIWRDLLRNKRALTEDVFMSMVDACLAGSDLKALLQVFQEVKSWLPGFPRATVAFSLAVKMAMQLQDLELALRLYEETCNVIKLSVVTYNTLIEALVRSGALNRAMNLLHDMAQHDVGPDLITFSILIKGFAGAGDLETAIQLLGQMQGMEIQPDSILFNTILNGCVKRQMRALAEQVLGDMVRAGVAPSNYTLSILIKLYGRCGDLEAAFAMVESYPKQFCFCLNAQVYTCLMSTCIWSGDLPKAFLVYEQMLQDGCVADGKTYDTLLFGCVKHGDPVRASQVVVDAFDAKWSLNPKTLEAAVQLAYSRGELEAVERMTQRTQPSQSCRRRGVKK</sequence>
<feature type="repeat" description="PPR" evidence="1">
    <location>
        <begin position="753"/>
        <end position="787"/>
    </location>
</feature>
<dbReference type="Pfam" id="PF01535">
    <property type="entry name" value="PPR"/>
    <property type="match status" value="2"/>
</dbReference>
<dbReference type="InterPro" id="IPR002885">
    <property type="entry name" value="PPR_rpt"/>
</dbReference>
<feature type="repeat" description="PPR" evidence="1">
    <location>
        <begin position="336"/>
        <end position="370"/>
    </location>
</feature>
<accession>A0ABP0N537</accession>
<dbReference type="Proteomes" id="UP001642484">
    <property type="component" value="Unassembled WGS sequence"/>
</dbReference>
<organism evidence="4 5">
    <name type="scientific">Durusdinium trenchii</name>
    <dbReference type="NCBI Taxonomy" id="1381693"/>
    <lineage>
        <taxon>Eukaryota</taxon>
        <taxon>Sar</taxon>
        <taxon>Alveolata</taxon>
        <taxon>Dinophyceae</taxon>
        <taxon>Suessiales</taxon>
        <taxon>Symbiodiniaceae</taxon>
        <taxon>Durusdinium</taxon>
    </lineage>
</organism>
<dbReference type="EMBL" id="CAXAMN010021363">
    <property type="protein sequence ID" value="CAK9058754.1"/>
    <property type="molecule type" value="Genomic_DNA"/>
</dbReference>
<dbReference type="PROSITE" id="PS51375">
    <property type="entry name" value="PPR"/>
    <property type="match status" value="6"/>
</dbReference>
<keyword evidence="5" id="KW-1185">Reference proteome</keyword>
<dbReference type="InterPro" id="IPR011990">
    <property type="entry name" value="TPR-like_helical_dom_sf"/>
</dbReference>
<keyword evidence="2" id="KW-0812">Transmembrane</keyword>
<name>A0ABP0N537_9DINO</name>
<feature type="repeat" description="PPR" evidence="1">
    <location>
        <begin position="682"/>
        <end position="716"/>
    </location>
</feature>
<evidence type="ECO:0008006" key="6">
    <source>
        <dbReference type="Google" id="ProtNLM"/>
    </source>
</evidence>
<dbReference type="PANTHER" id="PTHR47938">
    <property type="entry name" value="RESPIRATORY COMPLEX I CHAPERONE (CIA84), PUTATIVE (AFU_ORTHOLOGUE AFUA_2G06020)-RELATED"/>
    <property type="match status" value="1"/>
</dbReference>
<reference evidence="4 5" key="1">
    <citation type="submission" date="2024-02" db="EMBL/GenBank/DDBJ databases">
        <authorList>
            <person name="Chen Y."/>
            <person name="Shah S."/>
            <person name="Dougan E. K."/>
            <person name="Thang M."/>
            <person name="Chan C."/>
        </authorList>
    </citation>
    <scope>NUCLEOTIDE SEQUENCE [LARGE SCALE GENOMIC DNA]</scope>
</reference>
<dbReference type="PANTHER" id="PTHR47938:SF35">
    <property type="entry name" value="PENTATRICOPEPTIDE REPEAT-CONTAINING PROTEIN 4, MITOCHONDRIAL-RELATED"/>
    <property type="match status" value="1"/>
</dbReference>
<dbReference type="NCBIfam" id="TIGR00756">
    <property type="entry name" value="PPR"/>
    <property type="match status" value="5"/>
</dbReference>
<gene>
    <name evidence="3" type="ORF">CCMP2556_LOCUS28705</name>
    <name evidence="4" type="ORF">CCMP2556_LOCUS28964</name>
</gene>
<feature type="repeat" description="PPR" evidence="1">
    <location>
        <begin position="612"/>
        <end position="646"/>
    </location>
</feature>